<comment type="caution">
    <text evidence="1">The sequence shown here is derived from an EMBL/GenBank/DDBJ whole genome shotgun (WGS) entry which is preliminary data.</text>
</comment>
<proteinExistence type="predicted"/>
<evidence type="ECO:0000313" key="2">
    <source>
        <dbReference type="Proteomes" id="UP000543419"/>
    </source>
</evidence>
<accession>A0A7Y0HXJ6</accession>
<reference evidence="1 2" key="1">
    <citation type="submission" date="2020-02" db="EMBL/GenBank/DDBJ databases">
        <title>Characterization of phylogenetic diversity of novel bifidobacterial species isolated in Czech ZOOs.</title>
        <authorList>
            <person name="Lugli G.A."/>
            <person name="Vera N.B."/>
            <person name="Ventura M."/>
        </authorList>
    </citation>
    <scope>NUCLEOTIDE SEQUENCE [LARGE SCALE GENOMIC DNA]</scope>
    <source>
        <strain evidence="1 2">DSM 109959</strain>
    </source>
</reference>
<dbReference type="SUPFAM" id="SSF110849">
    <property type="entry name" value="ParB/Sulfiredoxin"/>
    <property type="match status" value="1"/>
</dbReference>
<dbReference type="EMBL" id="JAAIIG010000003">
    <property type="protein sequence ID" value="NMM98089.1"/>
    <property type="molecule type" value="Genomic_DNA"/>
</dbReference>
<dbReference type="InterPro" id="IPR036086">
    <property type="entry name" value="ParB/Sulfiredoxin_sf"/>
</dbReference>
<dbReference type="Pfam" id="PF20188">
    <property type="entry name" value="DUF6551"/>
    <property type="match status" value="1"/>
</dbReference>
<gene>
    <name evidence="1" type="ORF">G1C97_1038</name>
</gene>
<dbReference type="Proteomes" id="UP000543419">
    <property type="component" value="Unassembled WGS sequence"/>
</dbReference>
<keyword evidence="2" id="KW-1185">Reference proteome</keyword>
<organism evidence="1 2">
    <name type="scientific">Bifidobacterium olomucense</name>
    <dbReference type="NCBI Taxonomy" id="2675324"/>
    <lineage>
        <taxon>Bacteria</taxon>
        <taxon>Bacillati</taxon>
        <taxon>Actinomycetota</taxon>
        <taxon>Actinomycetes</taxon>
        <taxon>Bifidobacteriales</taxon>
        <taxon>Bifidobacteriaceae</taxon>
        <taxon>Bifidobacterium</taxon>
    </lineage>
</organism>
<dbReference type="AlphaFoldDB" id="A0A7Y0HXJ6"/>
<dbReference type="RefSeq" id="WP_169240843.1">
    <property type="nucleotide sequence ID" value="NZ_JAAIIG010000003.1"/>
</dbReference>
<sequence>MTPYELKLSRESRQKIDYKKREINRTYKHYRIKLGDCAIDREAQREATSQAVKALADRFDPDLMGTITVSHRDGTYWILDGQHRCLALKLVLGDDADEWPIEADVYEGLTEEEEAEMFLSLNNTKTVSAFDKFKVSVTAGREEESDVNRIVRSHGLRVSQNGKQGSIGATSALMNVYRLGGPKLLSATLYVMSSAWESTVWDSFIIKGMALFLNRYGDRVDKAALIKKMSALPMANKSLKIASERIRLSSGTSKDKSCAAAITDEYNKGRRGVKSLGSWFKNTGKEDSDA</sequence>
<evidence type="ECO:0000313" key="1">
    <source>
        <dbReference type="EMBL" id="NMM98089.1"/>
    </source>
</evidence>
<dbReference type="InterPro" id="IPR046681">
    <property type="entry name" value="DUF6551"/>
</dbReference>
<name>A0A7Y0HXJ6_9BIFI</name>
<protein>
    <submittedName>
        <fullName evidence="1">Phage protein</fullName>
    </submittedName>
</protein>